<dbReference type="RefSeq" id="XP_014156158.1">
    <property type="nucleotide sequence ID" value="XM_014300683.1"/>
</dbReference>
<dbReference type="EMBL" id="KQ241945">
    <property type="protein sequence ID" value="KNC82256.1"/>
    <property type="molecule type" value="Genomic_DNA"/>
</dbReference>
<dbReference type="GeneID" id="25905967"/>
<dbReference type="PROSITE" id="PS50865">
    <property type="entry name" value="ZF_MYND_2"/>
    <property type="match status" value="1"/>
</dbReference>
<evidence type="ECO:0000259" key="5">
    <source>
        <dbReference type="PROSITE" id="PS50865"/>
    </source>
</evidence>
<evidence type="ECO:0000256" key="3">
    <source>
        <dbReference type="ARBA" id="ARBA00022833"/>
    </source>
</evidence>
<dbReference type="Proteomes" id="UP000054560">
    <property type="component" value="Unassembled WGS sequence"/>
</dbReference>
<name>A0A0L0G096_9EUKA</name>
<sequence>MAENIGECILCEKESDISCVCKRYEYCSRECQVAHWREHGHKETCTGEAEDGANDDGLGDVEGQSSQYSFFFDGVLEQCEKDNQRQKNMRNKQRYGKYRANDPRIIRWAELLSEYADTGVNPLISYGLRARHFSRKHGHRRKARVESDEVYNSTEHVELAARQMKRKRQKVAVTRPADLLCIYTCDICHRDYKSQKSFKAHTISKHPKANVAALTDSANKTRTAVNTIPSVTTETSSDSPAAIATAAPLERNEKVPGIVDTTTAKVSPGPVVLREPMQNSFRR</sequence>
<accession>A0A0L0G096</accession>
<dbReference type="Pfam" id="PF01753">
    <property type="entry name" value="zf-MYND"/>
    <property type="match status" value="1"/>
</dbReference>
<organism evidence="6 7">
    <name type="scientific">Sphaeroforma arctica JP610</name>
    <dbReference type="NCBI Taxonomy" id="667725"/>
    <lineage>
        <taxon>Eukaryota</taxon>
        <taxon>Ichthyosporea</taxon>
        <taxon>Ichthyophonida</taxon>
        <taxon>Sphaeroforma</taxon>
    </lineage>
</organism>
<dbReference type="GO" id="GO:0008270">
    <property type="term" value="F:zinc ion binding"/>
    <property type="evidence" value="ECO:0007669"/>
    <property type="project" value="UniProtKB-KW"/>
</dbReference>
<keyword evidence="3" id="KW-0862">Zinc</keyword>
<gene>
    <name evidence="6" type="ORF">SARC_05463</name>
</gene>
<evidence type="ECO:0000256" key="2">
    <source>
        <dbReference type="ARBA" id="ARBA00022771"/>
    </source>
</evidence>
<dbReference type="PROSITE" id="PS00028">
    <property type="entry name" value="ZINC_FINGER_C2H2_1"/>
    <property type="match status" value="1"/>
</dbReference>
<evidence type="ECO:0000256" key="4">
    <source>
        <dbReference type="PROSITE-ProRule" id="PRU00134"/>
    </source>
</evidence>
<reference evidence="6 7" key="1">
    <citation type="submission" date="2011-02" db="EMBL/GenBank/DDBJ databases">
        <title>The Genome Sequence of Sphaeroforma arctica JP610.</title>
        <authorList>
            <consortium name="The Broad Institute Genome Sequencing Platform"/>
            <person name="Russ C."/>
            <person name="Cuomo C."/>
            <person name="Young S.K."/>
            <person name="Zeng Q."/>
            <person name="Gargeya S."/>
            <person name="Alvarado L."/>
            <person name="Berlin A."/>
            <person name="Chapman S.B."/>
            <person name="Chen Z."/>
            <person name="Freedman E."/>
            <person name="Gellesch M."/>
            <person name="Goldberg J."/>
            <person name="Griggs A."/>
            <person name="Gujja S."/>
            <person name="Heilman E."/>
            <person name="Heiman D."/>
            <person name="Howarth C."/>
            <person name="Mehta T."/>
            <person name="Neiman D."/>
            <person name="Pearson M."/>
            <person name="Roberts A."/>
            <person name="Saif S."/>
            <person name="Shea T."/>
            <person name="Shenoy N."/>
            <person name="Sisk P."/>
            <person name="Stolte C."/>
            <person name="Sykes S."/>
            <person name="White J."/>
            <person name="Yandava C."/>
            <person name="Burger G."/>
            <person name="Gray M.W."/>
            <person name="Holland P.W.H."/>
            <person name="King N."/>
            <person name="Lang F.B.F."/>
            <person name="Roger A.J."/>
            <person name="Ruiz-Trillo I."/>
            <person name="Haas B."/>
            <person name="Nusbaum C."/>
            <person name="Birren B."/>
        </authorList>
    </citation>
    <scope>NUCLEOTIDE SEQUENCE [LARGE SCALE GENOMIC DNA]</scope>
    <source>
        <strain evidence="6 7">JP610</strain>
    </source>
</reference>
<dbReference type="Pfam" id="PF12874">
    <property type="entry name" value="zf-met"/>
    <property type="match status" value="1"/>
</dbReference>
<evidence type="ECO:0000313" key="6">
    <source>
        <dbReference type="EMBL" id="KNC82256.1"/>
    </source>
</evidence>
<proteinExistence type="predicted"/>
<keyword evidence="1" id="KW-0479">Metal-binding</keyword>
<feature type="domain" description="MYND-type" evidence="5">
    <location>
        <begin position="8"/>
        <end position="45"/>
    </location>
</feature>
<dbReference type="Gene3D" id="6.10.140.2220">
    <property type="match status" value="1"/>
</dbReference>
<dbReference type="AlphaFoldDB" id="A0A0L0G096"/>
<evidence type="ECO:0000313" key="7">
    <source>
        <dbReference type="Proteomes" id="UP000054560"/>
    </source>
</evidence>
<keyword evidence="2 4" id="KW-0863">Zinc-finger</keyword>
<keyword evidence="7" id="KW-1185">Reference proteome</keyword>
<dbReference type="OrthoDB" id="2844293at2759"/>
<protein>
    <recommendedName>
        <fullName evidence="5">MYND-type domain-containing protein</fullName>
    </recommendedName>
</protein>
<dbReference type="InterPro" id="IPR013087">
    <property type="entry name" value="Znf_C2H2_type"/>
</dbReference>
<dbReference type="InterPro" id="IPR002893">
    <property type="entry name" value="Znf_MYND"/>
</dbReference>
<evidence type="ECO:0000256" key="1">
    <source>
        <dbReference type="ARBA" id="ARBA00022723"/>
    </source>
</evidence>
<dbReference type="SUPFAM" id="SSF144232">
    <property type="entry name" value="HIT/MYND zinc finger-like"/>
    <property type="match status" value="1"/>
</dbReference>
<dbReference type="PROSITE" id="PS01360">
    <property type="entry name" value="ZF_MYND_1"/>
    <property type="match status" value="1"/>
</dbReference>